<protein>
    <recommendedName>
        <fullName evidence="3">DUF3800 domain-containing protein</fullName>
    </recommendedName>
</protein>
<comment type="caution">
    <text evidence="1">The sequence shown here is derived from an EMBL/GenBank/DDBJ whole genome shotgun (WGS) entry which is preliminary data.</text>
</comment>
<evidence type="ECO:0008006" key="3">
    <source>
        <dbReference type="Google" id="ProtNLM"/>
    </source>
</evidence>
<name>A0A328A9H2_9CAUL</name>
<reference evidence="2" key="1">
    <citation type="submission" date="2018-05" db="EMBL/GenBank/DDBJ databases">
        <authorList>
            <person name="Li X."/>
        </authorList>
    </citation>
    <scope>NUCLEOTIDE SEQUENCE [LARGE SCALE GENOMIC DNA]</scope>
    <source>
        <strain evidence="2">YIM 73061</strain>
    </source>
</reference>
<keyword evidence="2" id="KW-1185">Reference proteome</keyword>
<sequence length="386" mass="43036">MGRHCLRLLVGLQRGNLREIDVNAVRNPQILLHGLSGADRVYTFYYDETNNIRRLHVTANGFNVREPMCFVLGGVAHRGAPRPLDMAALKSAVRLQPNATELKLAHLGKGDLFSLLKSWKVEAYLDWLQAQDLLVHYSAVDPLYWATVDIVDSIITHDRLASMQAFHRELKADLFTILLADIEDAAHLFHRFRYPDVGEANRPAFIGELLQRLEQREALIDRFGFNVLKGVLQAGAMDPLIYLQDEVAGTLLGSFADFTIHRICLFKNAQHRLDVEPVIQARLAACTFLDDGRELNTFRFVDSRAEAGVQASDALVGLLGKLFSYVVRTGPAQLVADRRRLIPGQARTLAKLNALLDRSAEETPALLHQVASISALRAGQAFLEAT</sequence>
<dbReference type="Pfam" id="PF12686">
    <property type="entry name" value="DUF3800"/>
    <property type="match status" value="1"/>
</dbReference>
<evidence type="ECO:0000313" key="1">
    <source>
        <dbReference type="EMBL" id="RAK51312.1"/>
    </source>
</evidence>
<accession>A0A328A9H2</accession>
<evidence type="ECO:0000313" key="2">
    <source>
        <dbReference type="Proteomes" id="UP000249725"/>
    </source>
</evidence>
<organism evidence="1 2">
    <name type="scientific">Phenylobacterium deserti</name>
    <dbReference type="NCBI Taxonomy" id="1914756"/>
    <lineage>
        <taxon>Bacteria</taxon>
        <taxon>Pseudomonadati</taxon>
        <taxon>Pseudomonadota</taxon>
        <taxon>Alphaproteobacteria</taxon>
        <taxon>Caulobacterales</taxon>
        <taxon>Caulobacteraceae</taxon>
        <taxon>Phenylobacterium</taxon>
    </lineage>
</organism>
<dbReference type="Proteomes" id="UP000249725">
    <property type="component" value="Unassembled WGS sequence"/>
</dbReference>
<dbReference type="InterPro" id="IPR024524">
    <property type="entry name" value="DUF3800"/>
</dbReference>
<dbReference type="AlphaFoldDB" id="A0A328A9H2"/>
<proteinExistence type="predicted"/>
<gene>
    <name evidence="1" type="ORF">DJ018_15315</name>
</gene>
<dbReference type="EMBL" id="QFYR01000004">
    <property type="protein sequence ID" value="RAK51312.1"/>
    <property type="molecule type" value="Genomic_DNA"/>
</dbReference>